<dbReference type="Gene3D" id="3.10.129.10">
    <property type="entry name" value="Hotdog Thioesterase"/>
    <property type="match status" value="1"/>
</dbReference>
<organism evidence="2">
    <name type="scientific">uncultured Desulfobacterium sp</name>
    <dbReference type="NCBI Taxonomy" id="201089"/>
    <lineage>
        <taxon>Bacteria</taxon>
        <taxon>Pseudomonadati</taxon>
        <taxon>Thermodesulfobacteriota</taxon>
        <taxon>Desulfobacteria</taxon>
        <taxon>Desulfobacterales</taxon>
        <taxon>Desulfobacteriaceae</taxon>
        <taxon>Desulfobacterium</taxon>
        <taxon>environmental samples</taxon>
    </lineage>
</organism>
<gene>
    <name evidence="2" type="primary">maoC</name>
    <name evidence="2" type="ORF">PITCH_A1910006</name>
</gene>
<dbReference type="PANTHER" id="PTHR43664">
    <property type="entry name" value="MONOAMINE OXIDASE-RELATED"/>
    <property type="match status" value="1"/>
</dbReference>
<sequence>MTDRLDIETITVGQELSPINKYMTQEKINTYISAAEDYNPIHTDPEYAKNTAFKSTIAPGYQFIAYLSELMARDFGEKWITAGGMELRLIRPVFPKDTLSVGAKVVEKRKEGGNTFIKCDVWIKNQVGNDIVAGYTTVAC</sequence>
<dbReference type="InterPro" id="IPR029069">
    <property type="entry name" value="HotDog_dom_sf"/>
</dbReference>
<dbReference type="AlphaFoldDB" id="A0A445MVT9"/>
<proteinExistence type="predicted"/>
<dbReference type="InterPro" id="IPR002539">
    <property type="entry name" value="MaoC-like_dom"/>
</dbReference>
<dbReference type="PANTHER" id="PTHR43664:SF1">
    <property type="entry name" value="BETA-METHYLMALYL-COA DEHYDRATASE"/>
    <property type="match status" value="1"/>
</dbReference>
<evidence type="ECO:0000313" key="2">
    <source>
        <dbReference type="EMBL" id="SPD73600.1"/>
    </source>
</evidence>
<dbReference type="CDD" id="cd03441">
    <property type="entry name" value="R_hydratase_like"/>
    <property type="match status" value="1"/>
</dbReference>
<name>A0A445MVT9_9BACT</name>
<dbReference type="SUPFAM" id="SSF54637">
    <property type="entry name" value="Thioesterase/thiol ester dehydrase-isomerase"/>
    <property type="match status" value="1"/>
</dbReference>
<protein>
    <submittedName>
        <fullName evidence="2">MaoC-like protein</fullName>
    </submittedName>
</protein>
<dbReference type="Pfam" id="PF01575">
    <property type="entry name" value="MaoC_dehydratas"/>
    <property type="match status" value="1"/>
</dbReference>
<dbReference type="EMBL" id="OJIN01000103">
    <property type="protein sequence ID" value="SPD73600.1"/>
    <property type="molecule type" value="Genomic_DNA"/>
</dbReference>
<dbReference type="InterPro" id="IPR052342">
    <property type="entry name" value="MCH/BMMD"/>
</dbReference>
<feature type="domain" description="MaoC-like" evidence="1">
    <location>
        <begin position="13"/>
        <end position="110"/>
    </location>
</feature>
<accession>A0A445MVT9</accession>
<evidence type="ECO:0000259" key="1">
    <source>
        <dbReference type="Pfam" id="PF01575"/>
    </source>
</evidence>
<reference evidence="2" key="1">
    <citation type="submission" date="2018-01" db="EMBL/GenBank/DDBJ databases">
        <authorList>
            <person name="Regsiter A."/>
            <person name="William W."/>
        </authorList>
    </citation>
    <scope>NUCLEOTIDE SEQUENCE</scope>
    <source>
        <strain evidence="2">TRIP AH-1</strain>
    </source>
</reference>